<keyword evidence="2" id="KW-1185">Reference proteome</keyword>
<dbReference type="Proteomes" id="UP001230649">
    <property type="component" value="Unassembled WGS sequence"/>
</dbReference>
<organism evidence="1 2">
    <name type="scientific">Naganishia adeliensis</name>
    <dbReference type="NCBI Taxonomy" id="92952"/>
    <lineage>
        <taxon>Eukaryota</taxon>
        <taxon>Fungi</taxon>
        <taxon>Dikarya</taxon>
        <taxon>Basidiomycota</taxon>
        <taxon>Agaricomycotina</taxon>
        <taxon>Tremellomycetes</taxon>
        <taxon>Filobasidiales</taxon>
        <taxon>Filobasidiaceae</taxon>
        <taxon>Naganishia</taxon>
    </lineage>
</organism>
<reference evidence="1" key="1">
    <citation type="submission" date="2023-04" db="EMBL/GenBank/DDBJ databases">
        <title>Draft Genome sequencing of Naganishia species isolated from polar environments using Oxford Nanopore Technology.</title>
        <authorList>
            <person name="Leo P."/>
            <person name="Venkateswaran K."/>
        </authorList>
    </citation>
    <scope>NUCLEOTIDE SEQUENCE</scope>
    <source>
        <strain evidence="1">MNA-CCFEE 5262</strain>
    </source>
</reference>
<comment type="caution">
    <text evidence="1">The sequence shown here is derived from an EMBL/GenBank/DDBJ whole genome shotgun (WGS) entry which is preliminary data.</text>
</comment>
<accession>A0ACC2W3B8</accession>
<evidence type="ECO:0000313" key="1">
    <source>
        <dbReference type="EMBL" id="KAJ9105876.1"/>
    </source>
</evidence>
<evidence type="ECO:0000313" key="2">
    <source>
        <dbReference type="Proteomes" id="UP001230649"/>
    </source>
</evidence>
<dbReference type="EMBL" id="JASBWS010000046">
    <property type="protein sequence ID" value="KAJ9105876.1"/>
    <property type="molecule type" value="Genomic_DNA"/>
</dbReference>
<gene>
    <name evidence="1" type="ORF">QFC20_004211</name>
</gene>
<name>A0ACC2W3B8_9TREE</name>
<protein>
    <submittedName>
        <fullName evidence="1">Uncharacterized protein</fullName>
    </submittedName>
</protein>
<proteinExistence type="predicted"/>
<sequence length="783" mass="86165">MSDSDDEFGEGQSFEYNEALETQLQTIESQVPVDAIAISSSSTEPAPLPADKAPSTRRKLEHLDISLEDEVDDEAVDNLIGEDDQIVLDVLNAPASQSSQYEEDLVQQVTSLIPGASQNVDPTADEVAAEPLPIEGGPDQMVEAAEGDAIEGKRKKSLFEKFRKRGFFSVTDLVAPSWCEVQFDYRLRSKSYLPVAARPDTITTSSGAVIPVNKIIAGTGEKIMRKGEQVHKKLEREIHPVEVQVKTESREDVWGLRFLNMLASLEALLTLGKCRELPVVGFIRGYMIVGVIDEITRQPLISYTKKKAPSASTLANGMEGKEKELTPKKSGKGTKASASPNSNVSTGQAKQSPQKTLFAFYRPLRAKSTAQPKVSHERTHMLYVSDSKTRAGGTMPKEENSVNGKMQLMLYKEMLDGMIVEGMRQHALEQKAQPQSEVERDEDFQILDVDADDDVVCLEPEEHQKGVSQPRAKGRESAGVDSAALPAQKTIHRISSTVDRFTWRELFEHLSLDPKQPFTHGFLAQSRLLVQGNNLSEAVAGAATLQQMTSCWAERVGTTKKKKKRGNRRSETETGGGSGSWSKRGKRRKRGDNAPIENNLVSTDIAVESDPPSSEQSTQVPADEMEVENERLLQLAIAESLNSTSVASGPLESIREIIPSGATEMDLEVEPLPATLLPPEIFQATQQKLEQTLLDSQAVEVANDVEPKAAEPPTKTAVEKVTEDSEEGSIIGSQRFAYCSDLLSEHIDRILQFWTGTREPVGVSIENTTRCGWCEFEDGCEWR</sequence>